<dbReference type="HOGENOM" id="CLU_1915448_0_0_0"/>
<accession>Q7UJM2</accession>
<evidence type="ECO:0000313" key="3">
    <source>
        <dbReference type="Proteomes" id="UP000001025"/>
    </source>
</evidence>
<name>Q7UJM2_RHOBA</name>
<dbReference type="KEGG" id="rba:RB11804"/>
<feature type="region of interest" description="Disordered" evidence="1">
    <location>
        <begin position="1"/>
        <end position="56"/>
    </location>
</feature>
<feature type="compositionally biased region" description="Polar residues" evidence="1">
    <location>
        <begin position="105"/>
        <end position="117"/>
    </location>
</feature>
<organism evidence="2 3">
    <name type="scientific">Rhodopirellula baltica (strain DSM 10527 / NCIMB 13988 / SH1)</name>
    <dbReference type="NCBI Taxonomy" id="243090"/>
    <lineage>
        <taxon>Bacteria</taxon>
        <taxon>Pseudomonadati</taxon>
        <taxon>Planctomycetota</taxon>
        <taxon>Planctomycetia</taxon>
        <taxon>Pirellulales</taxon>
        <taxon>Pirellulaceae</taxon>
        <taxon>Rhodopirellula</taxon>
    </lineage>
</organism>
<dbReference type="EnsemblBacteria" id="CAD77236">
    <property type="protein sequence ID" value="CAD77236"/>
    <property type="gene ID" value="RB11804"/>
</dbReference>
<feature type="compositionally biased region" description="Basic and acidic residues" evidence="1">
    <location>
        <begin position="121"/>
        <end position="132"/>
    </location>
</feature>
<feature type="compositionally biased region" description="Basic and acidic residues" evidence="1">
    <location>
        <begin position="75"/>
        <end position="85"/>
    </location>
</feature>
<dbReference type="InParanoid" id="Q7UJM2"/>
<dbReference type="Proteomes" id="UP000001025">
    <property type="component" value="Chromosome"/>
</dbReference>
<feature type="region of interest" description="Disordered" evidence="1">
    <location>
        <begin position="75"/>
        <end position="132"/>
    </location>
</feature>
<evidence type="ECO:0000256" key="1">
    <source>
        <dbReference type="SAM" id="MobiDB-lite"/>
    </source>
</evidence>
<dbReference type="AlphaFoldDB" id="Q7UJM2"/>
<keyword evidence="3" id="KW-1185">Reference proteome</keyword>
<sequence>MRDDSCVHPLPTSACAASRRPNPQREQGHSNSRRSRTHLNSDFSPIHPRFAESAKNTPHVASLTFRVMTDDLHTPERCLPNKRESSPAARTACRPPSTWHPNRCFTRSESSRPQPQWNCPRKVDSGPVLRER</sequence>
<evidence type="ECO:0000313" key="2">
    <source>
        <dbReference type="EMBL" id="CAD77236.1"/>
    </source>
</evidence>
<gene>
    <name evidence="2" type="ordered locus">RB11804</name>
</gene>
<proteinExistence type="predicted"/>
<protein>
    <submittedName>
        <fullName evidence="2">Uncharacterized protein</fullName>
    </submittedName>
</protein>
<reference evidence="2 3" key="1">
    <citation type="journal article" date="2003" name="Proc. Natl. Acad. Sci. U.S.A.">
        <title>Complete genome sequence of the marine planctomycete Pirellula sp. strain 1.</title>
        <authorList>
            <person name="Gloeckner F.O."/>
            <person name="Kube M."/>
            <person name="Bauer M."/>
            <person name="Teeling H."/>
            <person name="Lombardot T."/>
            <person name="Ludwig W."/>
            <person name="Gade D."/>
            <person name="Beck A."/>
            <person name="Borzym K."/>
            <person name="Heitmann K."/>
            <person name="Rabus R."/>
            <person name="Schlesner H."/>
            <person name="Amann R."/>
            <person name="Reinhardt R."/>
        </authorList>
    </citation>
    <scope>NUCLEOTIDE SEQUENCE [LARGE SCALE GENOMIC DNA]</scope>
    <source>
        <strain evidence="3">DSM 10527 / NCIMB 13988 / SH1</strain>
    </source>
</reference>
<dbReference type="EMBL" id="BX294154">
    <property type="protein sequence ID" value="CAD77236.1"/>
    <property type="molecule type" value="Genomic_DNA"/>
</dbReference>